<keyword evidence="3 6" id="KW-0812">Transmembrane</keyword>
<keyword evidence="5 6" id="KW-0472">Membrane</keyword>
<dbReference type="Proteomes" id="UP000319976">
    <property type="component" value="Chromosome"/>
</dbReference>
<dbReference type="PANTHER" id="PTHR12677">
    <property type="entry name" value="GOLGI APPARATUS MEMBRANE PROTEIN TVP38-RELATED"/>
    <property type="match status" value="1"/>
</dbReference>
<evidence type="ECO:0000256" key="3">
    <source>
        <dbReference type="ARBA" id="ARBA00022692"/>
    </source>
</evidence>
<evidence type="ECO:0000313" key="10">
    <source>
        <dbReference type="Proteomes" id="UP000319976"/>
    </source>
</evidence>
<dbReference type="InterPro" id="IPR015414">
    <property type="entry name" value="TMEM64"/>
</dbReference>
<evidence type="ECO:0000259" key="8">
    <source>
        <dbReference type="Pfam" id="PF09335"/>
    </source>
</evidence>
<evidence type="ECO:0000256" key="2">
    <source>
        <dbReference type="ARBA" id="ARBA00022475"/>
    </source>
</evidence>
<dbReference type="OrthoDB" id="9779114at2"/>
<proteinExistence type="inferred from homology"/>
<comment type="subcellular location">
    <subcellularLocation>
        <location evidence="1 6">Cell membrane</location>
        <topology evidence="1 6">Multi-pass membrane protein</topology>
    </subcellularLocation>
</comment>
<reference evidence="9 10" key="1">
    <citation type="submission" date="2019-02" db="EMBL/GenBank/DDBJ databases">
        <title>Deep-cultivation of Planctomycetes and their phenomic and genomic characterization uncovers novel biology.</title>
        <authorList>
            <person name="Wiegand S."/>
            <person name="Jogler M."/>
            <person name="Boedeker C."/>
            <person name="Pinto D."/>
            <person name="Vollmers J."/>
            <person name="Rivas-Marin E."/>
            <person name="Kohn T."/>
            <person name="Peeters S.H."/>
            <person name="Heuer A."/>
            <person name="Rast P."/>
            <person name="Oberbeckmann S."/>
            <person name="Bunk B."/>
            <person name="Jeske O."/>
            <person name="Meyerdierks A."/>
            <person name="Storesund J.E."/>
            <person name="Kallscheuer N."/>
            <person name="Luecker S."/>
            <person name="Lage O.M."/>
            <person name="Pohl T."/>
            <person name="Merkel B.J."/>
            <person name="Hornburger P."/>
            <person name="Mueller R.-W."/>
            <person name="Bruemmer F."/>
            <person name="Labrenz M."/>
            <person name="Spormann A.M."/>
            <person name="Op den Camp H."/>
            <person name="Overmann J."/>
            <person name="Amann R."/>
            <person name="Jetten M.S.M."/>
            <person name="Mascher T."/>
            <person name="Medema M.H."/>
            <person name="Devos D.P."/>
            <person name="Kaster A.-K."/>
            <person name="Ovreas L."/>
            <person name="Rohde M."/>
            <person name="Galperin M.Y."/>
            <person name="Jogler C."/>
        </authorList>
    </citation>
    <scope>NUCLEOTIDE SEQUENCE [LARGE SCALE GENOMIC DNA]</scope>
    <source>
        <strain evidence="9 10">V22</strain>
    </source>
</reference>
<evidence type="ECO:0000256" key="1">
    <source>
        <dbReference type="ARBA" id="ARBA00004651"/>
    </source>
</evidence>
<dbReference type="EMBL" id="CP036316">
    <property type="protein sequence ID" value="QDT66818.1"/>
    <property type="molecule type" value="Genomic_DNA"/>
</dbReference>
<dbReference type="PANTHER" id="PTHR12677:SF59">
    <property type="entry name" value="GOLGI APPARATUS MEMBRANE PROTEIN TVP38-RELATED"/>
    <property type="match status" value="1"/>
</dbReference>
<evidence type="ECO:0000256" key="6">
    <source>
        <dbReference type="RuleBase" id="RU366058"/>
    </source>
</evidence>
<evidence type="ECO:0000256" key="7">
    <source>
        <dbReference type="SAM" id="MobiDB-lite"/>
    </source>
</evidence>
<evidence type="ECO:0000256" key="4">
    <source>
        <dbReference type="ARBA" id="ARBA00022989"/>
    </source>
</evidence>
<sequence>MPPEKRRHNLDPDSIKVVKSSDRLNRVVEARPKKKKKRRKSNAPVEVNYTRLFVRYAVAAVILVGLGYVYFQVRDFLPANEIQRERAIIADLQEEKASLERSLSAGLNPDRKSLVKGEIRVLEDDIADHERYITEIEQIYQQRETRLLNMGRENFVWLVVVAFLAYVAITGLSIPGAAVLTVAYGWIFAQIFEGSTTGFLLALTLVSFASTAGATAAFLMSRFVLRHTIEARYPEKVAAFDAAVRSEGPFFLFTLRLIAAVPFFMVNLLMGLTPIRVRTFWIVSQLGMLPGTAVYVYTGSQVPSLQTIVLEGPKGIVSNPWLWVGIALIGIVPLVIRLCVSSTVRNGLRKLNDLADDSDAPTLADAKSESEILAEDRRSGSRHRVRS</sequence>
<feature type="transmembrane region" description="Helical" evidence="6">
    <location>
        <begin position="279"/>
        <end position="300"/>
    </location>
</feature>
<organism evidence="9 10">
    <name type="scientific">Calycomorphotria hydatis</name>
    <dbReference type="NCBI Taxonomy" id="2528027"/>
    <lineage>
        <taxon>Bacteria</taxon>
        <taxon>Pseudomonadati</taxon>
        <taxon>Planctomycetota</taxon>
        <taxon>Planctomycetia</taxon>
        <taxon>Planctomycetales</taxon>
        <taxon>Planctomycetaceae</taxon>
        <taxon>Calycomorphotria</taxon>
    </lineage>
</organism>
<keyword evidence="10" id="KW-1185">Reference proteome</keyword>
<dbReference type="GO" id="GO:0005886">
    <property type="term" value="C:plasma membrane"/>
    <property type="evidence" value="ECO:0007669"/>
    <property type="project" value="UniProtKB-SubCell"/>
</dbReference>
<feature type="transmembrane region" description="Helical" evidence="6">
    <location>
        <begin position="52"/>
        <end position="71"/>
    </location>
</feature>
<feature type="compositionally biased region" description="Basic and acidic residues" evidence="7">
    <location>
        <begin position="366"/>
        <end position="379"/>
    </location>
</feature>
<gene>
    <name evidence="9" type="primary">ydjZ</name>
    <name evidence="9" type="ORF">V22_40900</name>
</gene>
<accession>A0A517TEM0</accession>
<evidence type="ECO:0000313" key="9">
    <source>
        <dbReference type="EMBL" id="QDT66818.1"/>
    </source>
</evidence>
<feature type="region of interest" description="Disordered" evidence="7">
    <location>
        <begin position="356"/>
        <end position="387"/>
    </location>
</feature>
<keyword evidence="4 6" id="KW-1133">Transmembrane helix</keyword>
<dbReference type="Pfam" id="PF09335">
    <property type="entry name" value="VTT_dom"/>
    <property type="match status" value="1"/>
</dbReference>
<name>A0A517TEM0_9PLAN</name>
<protein>
    <recommendedName>
        <fullName evidence="6">TVP38/TMEM64 family membrane protein</fullName>
    </recommendedName>
</protein>
<feature type="domain" description="VTT" evidence="8">
    <location>
        <begin position="180"/>
        <end position="301"/>
    </location>
</feature>
<evidence type="ECO:0000256" key="5">
    <source>
        <dbReference type="ARBA" id="ARBA00023136"/>
    </source>
</evidence>
<feature type="transmembrane region" description="Helical" evidence="6">
    <location>
        <begin position="320"/>
        <end position="340"/>
    </location>
</feature>
<dbReference type="RefSeq" id="WP_145266265.1">
    <property type="nucleotide sequence ID" value="NZ_CP036316.1"/>
</dbReference>
<dbReference type="KEGG" id="chya:V22_40900"/>
<dbReference type="InterPro" id="IPR032816">
    <property type="entry name" value="VTT_dom"/>
</dbReference>
<feature type="transmembrane region" description="Helical" evidence="6">
    <location>
        <begin position="155"/>
        <end position="187"/>
    </location>
</feature>
<feature type="transmembrane region" description="Helical" evidence="6">
    <location>
        <begin position="199"/>
        <end position="220"/>
    </location>
</feature>
<keyword evidence="2 6" id="KW-1003">Cell membrane</keyword>
<dbReference type="AlphaFoldDB" id="A0A517TEM0"/>
<feature type="transmembrane region" description="Helical" evidence="6">
    <location>
        <begin position="250"/>
        <end position="272"/>
    </location>
</feature>
<comment type="similarity">
    <text evidence="6">Belongs to the TVP38/TMEM64 family.</text>
</comment>